<dbReference type="EMBL" id="CP159289">
    <property type="protein sequence ID" value="XCH24728.1"/>
    <property type="molecule type" value="Genomic_DNA"/>
</dbReference>
<proteinExistence type="predicted"/>
<name>A0AAU8FMT6_9BACT</name>
<sequence length="93" mass="10387">MFSTTINAQDRIIRKDGKQIDAKVLGTDSKYVRYKRADNPDGPDYFLFHSDILKIEYQNGTAEQKGDPLKLGREPANGAAIDIKLFGKKSLAV</sequence>
<dbReference type="RefSeq" id="WP_353720043.1">
    <property type="nucleotide sequence ID" value="NZ_CP159289.1"/>
</dbReference>
<reference evidence="1" key="1">
    <citation type="submission" date="2024-06" db="EMBL/GenBank/DDBJ databases">
        <title>Sequencing and assembly of the genome of Dyadobacter sp. strain 676, a symbiont of Cyamopsis tetragonoloba.</title>
        <authorList>
            <person name="Guro P."/>
            <person name="Sazanova A."/>
            <person name="Kuznetsova I."/>
            <person name="Belimov A."/>
            <person name="Safronova V."/>
        </authorList>
    </citation>
    <scope>NUCLEOTIDE SEQUENCE</scope>
    <source>
        <strain evidence="1">676</strain>
    </source>
</reference>
<gene>
    <name evidence="1" type="ORF">ABV298_31310</name>
</gene>
<protein>
    <submittedName>
        <fullName evidence="1">Uncharacterized protein</fullName>
    </submittedName>
</protein>
<evidence type="ECO:0000313" key="1">
    <source>
        <dbReference type="EMBL" id="XCH24728.1"/>
    </source>
</evidence>
<accession>A0AAU8FMT6</accession>
<organism evidence="1">
    <name type="scientific">Dyadobacter sp. 676</name>
    <dbReference type="NCBI Taxonomy" id="3088362"/>
    <lineage>
        <taxon>Bacteria</taxon>
        <taxon>Pseudomonadati</taxon>
        <taxon>Bacteroidota</taxon>
        <taxon>Cytophagia</taxon>
        <taxon>Cytophagales</taxon>
        <taxon>Spirosomataceae</taxon>
        <taxon>Dyadobacter</taxon>
    </lineage>
</organism>
<dbReference type="AlphaFoldDB" id="A0AAU8FMT6"/>